<dbReference type="PANTHER" id="PTHR28152:SF1">
    <property type="entry name" value="HYDROXYACYL-THIOESTER DEHYDRATASE TYPE 2, MITOCHONDRIAL"/>
    <property type="match status" value="1"/>
</dbReference>
<comment type="caution">
    <text evidence="2">The sequence shown here is derived from an EMBL/GenBank/DDBJ whole genome shotgun (WGS) entry which is preliminary data.</text>
</comment>
<dbReference type="EMBL" id="JPOX01000033">
    <property type="protein sequence ID" value="KFX43684.1"/>
    <property type="molecule type" value="Genomic_DNA"/>
</dbReference>
<dbReference type="GO" id="GO:0005739">
    <property type="term" value="C:mitochondrion"/>
    <property type="evidence" value="ECO:0007669"/>
    <property type="project" value="TreeGrafter"/>
</dbReference>
<dbReference type="AlphaFoldDB" id="A0A093V123"/>
<proteinExistence type="predicted"/>
<dbReference type="InterPro" id="IPR029069">
    <property type="entry name" value="HotDog_dom_sf"/>
</dbReference>
<reference evidence="2" key="1">
    <citation type="journal article" date="2014" name="PLoS Genet.">
        <title>Signature Gene Expression Reveals Novel Clues to the Molecular Mechanisms of Dimorphic Transition in Penicillium marneffei.</title>
        <authorList>
            <person name="Yang E."/>
            <person name="Wang G."/>
            <person name="Cai J."/>
            <person name="Woo P.C."/>
            <person name="Lau S.K."/>
            <person name="Yuen K.-Y."/>
            <person name="Chow W.-N."/>
            <person name="Lin X."/>
        </authorList>
    </citation>
    <scope>NUCLEOTIDE SEQUENCE [LARGE SCALE GENOMIC DNA]</scope>
    <source>
        <strain evidence="2">PM1</strain>
    </source>
</reference>
<sequence>MLVSRTCRLLSHKNASLIFKRAVSSSSAPIDPSLIRHELTTRVLPLSYDYLTPQQSHLLDISLPELLRSRQHGEQLKSNDRDRRKLPSVTQPLHMPSGHHLVYFPPQVTLSDLLPDGTDILHTPGEPFNRRLWAGGKITFPQLGGDAGNLLLNGQRAVCVETIDNVDVQGHEGDEKILVTIDRRFTPVHEHEDETQIRARVASNSTGILVEKRTLFFMRDLDPEQQIDRDRRRGRFVKAPANPDISFKMTPTKALLFRFSALTFNSHLIHLDPVYARNTEGHHDILVHGPLTVVLMLSFISSHLSKLGLRFKDFEYRNLAPLHVGEELRICAKAKQQNSLAMSRQWGVWIEGSQGGLAARGTAWAVPI</sequence>
<dbReference type="InterPro" id="IPR052741">
    <property type="entry name" value="Mitochondrial_HTD2"/>
</dbReference>
<feature type="region of interest" description="Disordered" evidence="1">
    <location>
        <begin position="72"/>
        <end position="91"/>
    </location>
</feature>
<gene>
    <name evidence="2" type="ORF">GQ26_0330260</name>
</gene>
<feature type="compositionally biased region" description="Basic and acidic residues" evidence="1">
    <location>
        <begin position="72"/>
        <end position="85"/>
    </location>
</feature>
<protein>
    <submittedName>
        <fullName evidence="2">Hydroxyacyl-thioester dehydratase type 2, mitochondrial</fullName>
    </submittedName>
</protein>
<organism evidence="2">
    <name type="scientific">Talaromyces marneffei PM1</name>
    <dbReference type="NCBI Taxonomy" id="1077442"/>
    <lineage>
        <taxon>Eukaryota</taxon>
        <taxon>Fungi</taxon>
        <taxon>Dikarya</taxon>
        <taxon>Ascomycota</taxon>
        <taxon>Pezizomycotina</taxon>
        <taxon>Eurotiomycetes</taxon>
        <taxon>Eurotiomycetidae</taxon>
        <taxon>Eurotiales</taxon>
        <taxon>Trichocomaceae</taxon>
        <taxon>Talaromyces</taxon>
        <taxon>Talaromyces sect. Talaromyces</taxon>
    </lineage>
</organism>
<dbReference type="PANTHER" id="PTHR28152">
    <property type="entry name" value="HYDROXYACYL-THIOESTER DEHYDRATASE TYPE 2, MITOCHONDRIAL"/>
    <property type="match status" value="1"/>
</dbReference>
<dbReference type="eggNOG" id="ENOG502S5QU">
    <property type="taxonomic scope" value="Eukaryota"/>
</dbReference>
<evidence type="ECO:0000256" key="1">
    <source>
        <dbReference type="SAM" id="MobiDB-lite"/>
    </source>
</evidence>
<dbReference type="SUPFAM" id="SSF54637">
    <property type="entry name" value="Thioesterase/thiol ester dehydrase-isomerase"/>
    <property type="match status" value="1"/>
</dbReference>
<dbReference type="Gene3D" id="3.10.129.10">
    <property type="entry name" value="Hotdog Thioesterase"/>
    <property type="match status" value="1"/>
</dbReference>
<evidence type="ECO:0000313" key="2">
    <source>
        <dbReference type="EMBL" id="KFX43684.1"/>
    </source>
</evidence>
<dbReference type="GO" id="GO:0019171">
    <property type="term" value="F:(3R)-hydroxyacyl-[acyl-carrier-protein] dehydratase activity"/>
    <property type="evidence" value="ECO:0007669"/>
    <property type="project" value="TreeGrafter"/>
</dbReference>
<accession>A0A093V123</accession>
<name>A0A093V123_TALMA</name>